<evidence type="ECO:0000259" key="7">
    <source>
        <dbReference type="PROSITE" id="PS50885"/>
    </source>
</evidence>
<dbReference type="SMART" id="SM00283">
    <property type="entry name" value="MA"/>
    <property type="match status" value="1"/>
</dbReference>
<feature type="transmembrane region" description="Helical" evidence="5">
    <location>
        <begin position="191"/>
        <end position="210"/>
    </location>
</feature>
<evidence type="ECO:0000313" key="9">
    <source>
        <dbReference type="Proteomes" id="UP001589844"/>
    </source>
</evidence>
<dbReference type="Gene3D" id="1.10.287.950">
    <property type="entry name" value="Methyl-accepting chemotaxis protein"/>
    <property type="match status" value="1"/>
</dbReference>
<name>A0ABV6IC09_9BURK</name>
<dbReference type="InterPro" id="IPR003660">
    <property type="entry name" value="HAMP_dom"/>
</dbReference>
<dbReference type="PANTHER" id="PTHR43531">
    <property type="entry name" value="PROTEIN ICFG"/>
    <property type="match status" value="1"/>
</dbReference>
<dbReference type="InterPro" id="IPR024478">
    <property type="entry name" value="HlyB_4HB_MCP"/>
</dbReference>
<dbReference type="InterPro" id="IPR051310">
    <property type="entry name" value="MCP_chemotaxis"/>
</dbReference>
<dbReference type="InterPro" id="IPR004089">
    <property type="entry name" value="MCPsignal_dom"/>
</dbReference>
<evidence type="ECO:0000256" key="5">
    <source>
        <dbReference type="SAM" id="Phobius"/>
    </source>
</evidence>
<dbReference type="EMBL" id="JBHLXJ010000002">
    <property type="protein sequence ID" value="MFC0348611.1"/>
    <property type="molecule type" value="Genomic_DNA"/>
</dbReference>
<evidence type="ECO:0000259" key="6">
    <source>
        <dbReference type="PROSITE" id="PS50111"/>
    </source>
</evidence>
<keyword evidence="3" id="KW-0807">Transducer</keyword>
<dbReference type="CDD" id="cd06225">
    <property type="entry name" value="HAMP"/>
    <property type="match status" value="1"/>
</dbReference>
<dbReference type="Pfam" id="PF12729">
    <property type="entry name" value="4HB_MCP_1"/>
    <property type="match status" value="1"/>
</dbReference>
<keyword evidence="9" id="KW-1185">Reference proteome</keyword>
<reference evidence="8 9" key="1">
    <citation type="submission" date="2024-09" db="EMBL/GenBank/DDBJ databases">
        <authorList>
            <person name="Sun Q."/>
            <person name="Mori K."/>
        </authorList>
    </citation>
    <scope>NUCLEOTIDE SEQUENCE [LARGE SCALE GENOMIC DNA]</scope>
    <source>
        <strain evidence="8 9">CCM 8677</strain>
    </source>
</reference>
<gene>
    <name evidence="8" type="ORF">ACFFJH_02235</name>
</gene>
<dbReference type="InterPro" id="IPR047347">
    <property type="entry name" value="YvaQ-like_sensor"/>
</dbReference>
<proteinExistence type="inferred from homology"/>
<dbReference type="InterPro" id="IPR004090">
    <property type="entry name" value="Chemotax_Me-accpt_rcpt"/>
</dbReference>
<evidence type="ECO:0000256" key="3">
    <source>
        <dbReference type="PROSITE-ProRule" id="PRU00284"/>
    </source>
</evidence>
<sequence>MMKIKDLPIGLRLGFGFGIVLLLATLSSAVGLWRLNEVASATHTMMEEPLKKERMTEEWYRITVAGLKRTLAIVKSSDESLADFFAQDAKESTERNNEIQKYMEEHYDTAEEKKLLDNIISVRKDYIATRNLINQAKKEGNAEAVSKNFEKFMQLSAAYQKSELDFLAFQQKEVNDLSQDVDTIAANSRNLIIALITGFLIFGTLCAWIMTVSITKPLGLAVDFAKQVASGDLTSDIQVDSKDETGQLMAALQEMNHELQVIVNSVRESTNLIVTASTEIAAGNLDLSARTETQAGSLEETASSMEELTSTMQHNTQNARQANDMVHAASAAAIKGGKVVSEVVDTMGSISASSTKIVDIIAVIDGIAFQTNILALNAAVEAARAGEQGRGFAVVASEVRSLAQRSASAAKEIKSLIDDSVSKVKQGTALVDQAGLTMTEIVDRVKHVTEIMSEINDASNEQSAGIAQINQAVIQMDNVTQQNAALVEEAAASAQSLNDQAENLSKLVSVFKLNSHISSNYSSVGQQKLNQGTLRLTSY</sequence>
<keyword evidence="4" id="KW-0175">Coiled coil</keyword>
<organism evidence="8 9">
    <name type="scientific">Undibacterium danionis</name>
    <dbReference type="NCBI Taxonomy" id="1812100"/>
    <lineage>
        <taxon>Bacteria</taxon>
        <taxon>Pseudomonadati</taxon>
        <taxon>Pseudomonadota</taxon>
        <taxon>Betaproteobacteria</taxon>
        <taxon>Burkholderiales</taxon>
        <taxon>Oxalobacteraceae</taxon>
        <taxon>Undibacterium</taxon>
    </lineage>
</organism>
<evidence type="ECO:0000256" key="2">
    <source>
        <dbReference type="ARBA" id="ARBA00029447"/>
    </source>
</evidence>
<comment type="similarity">
    <text evidence="2">Belongs to the methyl-accepting chemotaxis (MCP) protein family.</text>
</comment>
<feature type="domain" description="Methyl-accepting transducer" evidence="6">
    <location>
        <begin position="269"/>
        <end position="498"/>
    </location>
</feature>
<feature type="domain" description="HAMP" evidence="7">
    <location>
        <begin position="212"/>
        <end position="264"/>
    </location>
</feature>
<dbReference type="CDD" id="cd11386">
    <property type="entry name" value="MCP_signal"/>
    <property type="match status" value="1"/>
</dbReference>
<evidence type="ECO:0000256" key="4">
    <source>
        <dbReference type="SAM" id="Coils"/>
    </source>
</evidence>
<dbReference type="RefSeq" id="WP_390209729.1">
    <property type="nucleotide sequence ID" value="NZ_JBHLXJ010000002.1"/>
</dbReference>
<dbReference type="Proteomes" id="UP001589844">
    <property type="component" value="Unassembled WGS sequence"/>
</dbReference>
<dbReference type="PROSITE" id="PS50111">
    <property type="entry name" value="CHEMOTAXIS_TRANSDUC_2"/>
    <property type="match status" value="1"/>
</dbReference>
<dbReference type="Pfam" id="PF00672">
    <property type="entry name" value="HAMP"/>
    <property type="match status" value="1"/>
</dbReference>
<protein>
    <submittedName>
        <fullName evidence="8">Methyl-accepting chemotaxis protein</fullName>
    </submittedName>
</protein>
<comment type="caution">
    <text evidence="8">The sequence shown here is derived from an EMBL/GenBank/DDBJ whole genome shotgun (WGS) entry which is preliminary data.</text>
</comment>
<dbReference type="PANTHER" id="PTHR43531:SF14">
    <property type="entry name" value="METHYL-ACCEPTING CHEMOTAXIS PROTEIN I-RELATED"/>
    <property type="match status" value="1"/>
</dbReference>
<dbReference type="SUPFAM" id="SSF58104">
    <property type="entry name" value="Methyl-accepting chemotaxis protein (MCP) signaling domain"/>
    <property type="match status" value="1"/>
</dbReference>
<evidence type="ECO:0000256" key="1">
    <source>
        <dbReference type="ARBA" id="ARBA00022481"/>
    </source>
</evidence>
<dbReference type="Gene3D" id="6.10.340.10">
    <property type="match status" value="1"/>
</dbReference>
<dbReference type="SMART" id="SM00304">
    <property type="entry name" value="HAMP"/>
    <property type="match status" value="1"/>
</dbReference>
<keyword evidence="5" id="KW-1133">Transmembrane helix</keyword>
<accession>A0ABV6IC09</accession>
<dbReference type="PROSITE" id="PS50885">
    <property type="entry name" value="HAMP"/>
    <property type="match status" value="1"/>
</dbReference>
<dbReference type="CDD" id="cd19411">
    <property type="entry name" value="MCP2201-like_sensor"/>
    <property type="match status" value="1"/>
</dbReference>
<keyword evidence="1" id="KW-0488">Methylation</keyword>
<feature type="coiled-coil region" evidence="4">
    <location>
        <begin position="469"/>
        <end position="507"/>
    </location>
</feature>
<keyword evidence="5" id="KW-0472">Membrane</keyword>
<keyword evidence="5" id="KW-0812">Transmembrane</keyword>
<evidence type="ECO:0000313" key="8">
    <source>
        <dbReference type="EMBL" id="MFC0348611.1"/>
    </source>
</evidence>
<dbReference type="Pfam" id="PF00015">
    <property type="entry name" value="MCPsignal"/>
    <property type="match status" value="1"/>
</dbReference>
<dbReference type="PRINTS" id="PR00260">
    <property type="entry name" value="CHEMTRNSDUCR"/>
</dbReference>